<feature type="compositionally biased region" description="Polar residues" evidence="1">
    <location>
        <begin position="337"/>
        <end position="349"/>
    </location>
</feature>
<proteinExistence type="predicted"/>
<evidence type="ECO:0000313" key="3">
    <source>
        <dbReference type="Proteomes" id="UP000694569"/>
    </source>
</evidence>
<dbReference type="GeneTree" id="ENSGT01010000229522"/>
<organism evidence="2 3">
    <name type="scientific">Leptobrachium leishanense</name>
    <name type="common">Leishan spiny toad</name>
    <dbReference type="NCBI Taxonomy" id="445787"/>
    <lineage>
        <taxon>Eukaryota</taxon>
        <taxon>Metazoa</taxon>
        <taxon>Chordata</taxon>
        <taxon>Craniata</taxon>
        <taxon>Vertebrata</taxon>
        <taxon>Euteleostomi</taxon>
        <taxon>Amphibia</taxon>
        <taxon>Batrachia</taxon>
        <taxon>Anura</taxon>
        <taxon>Pelobatoidea</taxon>
        <taxon>Megophryidae</taxon>
        <taxon>Leptobrachium</taxon>
    </lineage>
</organism>
<dbReference type="Ensembl" id="ENSLLET00000016296.1">
    <property type="protein sequence ID" value="ENSLLEP00000015696.1"/>
    <property type="gene ID" value="ENSLLEG00000009978.1"/>
</dbReference>
<reference evidence="2" key="2">
    <citation type="submission" date="2025-09" db="UniProtKB">
        <authorList>
            <consortium name="Ensembl"/>
        </authorList>
    </citation>
    <scope>IDENTIFICATION</scope>
</reference>
<feature type="compositionally biased region" description="Basic and acidic residues" evidence="1">
    <location>
        <begin position="81"/>
        <end position="105"/>
    </location>
</feature>
<evidence type="ECO:0000256" key="1">
    <source>
        <dbReference type="SAM" id="MobiDB-lite"/>
    </source>
</evidence>
<dbReference type="Proteomes" id="UP000694569">
    <property type="component" value="Unplaced"/>
</dbReference>
<feature type="compositionally biased region" description="Basic and acidic residues" evidence="1">
    <location>
        <begin position="232"/>
        <end position="244"/>
    </location>
</feature>
<evidence type="ECO:0000313" key="2">
    <source>
        <dbReference type="Ensembl" id="ENSLLEP00000015696.1"/>
    </source>
</evidence>
<feature type="region of interest" description="Disordered" evidence="1">
    <location>
        <begin position="1"/>
        <end position="248"/>
    </location>
</feature>
<feature type="compositionally biased region" description="Polar residues" evidence="1">
    <location>
        <begin position="359"/>
        <end position="370"/>
    </location>
</feature>
<feature type="region of interest" description="Disordered" evidence="1">
    <location>
        <begin position="459"/>
        <end position="478"/>
    </location>
</feature>
<dbReference type="OrthoDB" id="9909822at2759"/>
<feature type="region of interest" description="Disordered" evidence="1">
    <location>
        <begin position="488"/>
        <end position="510"/>
    </location>
</feature>
<name>A0A8C5MQQ5_9ANUR</name>
<feature type="compositionally biased region" description="Basic and acidic residues" evidence="1">
    <location>
        <begin position="297"/>
        <end position="322"/>
    </location>
</feature>
<feature type="compositionally biased region" description="Basic and acidic residues" evidence="1">
    <location>
        <begin position="184"/>
        <end position="194"/>
    </location>
</feature>
<feature type="compositionally biased region" description="Polar residues" evidence="1">
    <location>
        <begin position="284"/>
        <end position="296"/>
    </location>
</feature>
<reference evidence="2" key="1">
    <citation type="submission" date="2025-08" db="UniProtKB">
        <authorList>
            <consortium name="Ensembl"/>
        </authorList>
    </citation>
    <scope>IDENTIFICATION</scope>
</reference>
<keyword evidence="3" id="KW-1185">Reference proteome</keyword>
<feature type="compositionally biased region" description="Basic residues" evidence="1">
    <location>
        <begin position="1"/>
        <end position="11"/>
    </location>
</feature>
<feature type="compositionally biased region" description="Basic and acidic residues" evidence="1">
    <location>
        <begin position="131"/>
        <end position="141"/>
    </location>
</feature>
<accession>A0A8C5MQQ5</accession>
<feature type="compositionally biased region" description="Polar residues" evidence="1">
    <location>
        <begin position="52"/>
        <end position="61"/>
    </location>
</feature>
<protein>
    <submittedName>
        <fullName evidence="2">Uncharacterized protein</fullName>
    </submittedName>
</protein>
<feature type="compositionally biased region" description="Basic and acidic residues" evidence="1">
    <location>
        <begin position="28"/>
        <end position="51"/>
    </location>
</feature>
<dbReference type="AlphaFoldDB" id="A0A8C5MQQ5"/>
<feature type="compositionally biased region" description="Basic and acidic residues" evidence="1">
    <location>
        <begin position="167"/>
        <end position="178"/>
    </location>
</feature>
<sequence>MGAKLTKKKKGYCLGAGKDGESTETTEVEQKETQNQDGQKDAAESNGEKPSTDQTETNGTNEGPVAEAEKQPSEEVPTGESTKDDSKVDQTPDTTCSEKKAETVEKISTCVQEQCSDLKEGQESCGSKGSSAEDHDVKAPKEVVQTVVVLEKNPVQETLVPEVLVKPAEEPKQTEQQEKPSALEQKEPEIKQTHEVQNAPSEPAPDHSKQEPVQESVVEVAKSEQSNVPTEGKAEEPPKTEVIKIEPVNVQEPKGADVVVTAVEPAPTTVPQEVEPLAKELPATSINGTEPPSHSETVSDQKPSEHESQGVDLQHAEEENVKVEVQPPTEVIEEQTLEAQNSISQNGPTEQCEPENIQGAPSDSAEQGTQDLKVEDHNEEQNIPTVEEGKRISVTEVPPSPQNRKNYSNPEIVISLPMSEGPKTIFDLYEEESQNTDLQNEEESQIATMQNVEVINEKVSSEPQQTNDKHLIGNGLPVKEEMQVKETLENESDNAIGDVNGQSHEIMCRE</sequence>
<feature type="region of interest" description="Disordered" evidence="1">
    <location>
        <begin position="266"/>
        <end position="412"/>
    </location>
</feature>